<dbReference type="PANTHER" id="PTHR45982">
    <property type="entry name" value="REGULATOR OF CHROMOSOME CONDENSATION"/>
    <property type="match status" value="1"/>
</dbReference>
<dbReference type="WBParaSite" id="PSAMB.scaffold27size109617.g576.t1">
    <property type="protein sequence ID" value="PSAMB.scaffold27size109617.g576.t1"/>
    <property type="gene ID" value="PSAMB.scaffold27size109617.g576"/>
</dbReference>
<dbReference type="InterPro" id="IPR009091">
    <property type="entry name" value="RCC1/BLIP-II"/>
</dbReference>
<feature type="repeat" description="RCC1" evidence="3">
    <location>
        <begin position="492"/>
        <end position="545"/>
    </location>
</feature>
<dbReference type="PROSITE" id="PS50012">
    <property type="entry name" value="RCC1_3"/>
    <property type="match status" value="4"/>
</dbReference>
<dbReference type="Pfam" id="PF25390">
    <property type="entry name" value="WD40_RLD"/>
    <property type="match status" value="1"/>
</dbReference>
<dbReference type="PROSITE" id="PS00626">
    <property type="entry name" value="RCC1_2"/>
    <property type="match status" value="2"/>
</dbReference>
<evidence type="ECO:0000313" key="5">
    <source>
        <dbReference type="Proteomes" id="UP000887566"/>
    </source>
</evidence>
<keyword evidence="1" id="KW-0344">Guanine-nucleotide releasing factor</keyword>
<keyword evidence="2" id="KW-0677">Repeat</keyword>
<dbReference type="InterPro" id="IPR058923">
    <property type="entry name" value="RCC1-like_dom"/>
</dbReference>
<sequence>MSGCESAHERFQEIVGTVPECRFLGFVPIRYGSSDGKSSLPQCLLVSENGLLRLSPQCGPLDLFIRCLTPKLDLTTAESLCSSLCVSFETMCAQAAKFVLESLQGMSDASFSPEVALRLCELGKISTIEMADLFESHSQGGFILPTLVSRSKSDKLSDDDGVELASRIVRIFVEDVGRLPPGFERNRRESDFRHFLLSNQHYLPERCLELAVEAGLWSSVSVLLRLHDLARRAAVALLQLPTWPVDDSFVRAVAFRNFAHLLISDTRLAAEYFARVANFSVQLTEKSHLALLGALASPTRVEMSRILDDNRPEDANLIHQASRAYFTCAIRCAFDATATEDGRSEDRHRARRTLACGANHSVMVAQDGVYCWGKFQTKKRIFSVSQRAQPAGSSGNEGVSTEPAMEQFSLPLRLSLPVATKVVSVAAGAESLLLLTADGTVLGMGSNRLGQLGVGHRDSTTAPTPLGGFDSDDCVTAIVCGQYHCAAMTSSGRVYTWGWGVHGQLAVADRIHLDDALVPTLVNSISEAVVAVACGYAHTSFLTASGQLLVCGNDSYGQLGLGGGGKRVLPVAIDPQSFGGEQVRLVATGLFHSVAVTAAGRVFTWGATPQALKFKALLQKRKNAAAAAAATAATAAVDKQPEAPASNVVVVEGTHLRPVEVHLTGGLETRRDKIVQVECGFYHSALITNSGHLYTWGKSLEFQLGHGDKKERQSPALITNVPDACQWRSVSCDESADSDAHERCSYRFFGTHTDIRFLKVSRV</sequence>
<evidence type="ECO:0000256" key="3">
    <source>
        <dbReference type="PROSITE-ProRule" id="PRU00235"/>
    </source>
</evidence>
<dbReference type="PANTHER" id="PTHR45982:SF1">
    <property type="entry name" value="REGULATOR OF CHROMOSOME CONDENSATION"/>
    <property type="match status" value="1"/>
</dbReference>
<dbReference type="Pfam" id="PF13540">
    <property type="entry name" value="RCC1_2"/>
    <property type="match status" value="1"/>
</dbReference>
<dbReference type="Gene3D" id="2.130.10.30">
    <property type="entry name" value="Regulator of chromosome condensation 1/beta-lactamase-inhibitor protein II"/>
    <property type="match status" value="2"/>
</dbReference>
<feature type="domain" description="RCC1-like" evidence="4">
    <location>
        <begin position="476"/>
        <end position="732"/>
    </location>
</feature>
<dbReference type="AlphaFoldDB" id="A0A914W0V0"/>
<organism evidence="5 6">
    <name type="scientific">Plectus sambesii</name>
    <dbReference type="NCBI Taxonomy" id="2011161"/>
    <lineage>
        <taxon>Eukaryota</taxon>
        <taxon>Metazoa</taxon>
        <taxon>Ecdysozoa</taxon>
        <taxon>Nematoda</taxon>
        <taxon>Chromadorea</taxon>
        <taxon>Plectida</taxon>
        <taxon>Plectina</taxon>
        <taxon>Plectoidea</taxon>
        <taxon>Plectidae</taxon>
        <taxon>Plectus</taxon>
    </lineage>
</organism>
<dbReference type="PRINTS" id="PR00633">
    <property type="entry name" value="RCCNDNSATION"/>
</dbReference>
<protein>
    <recommendedName>
        <fullName evidence="4">RCC1-like domain-containing protein</fullName>
    </recommendedName>
</protein>
<reference evidence="6" key="1">
    <citation type="submission" date="2022-11" db="UniProtKB">
        <authorList>
            <consortium name="WormBaseParasite"/>
        </authorList>
    </citation>
    <scope>IDENTIFICATION</scope>
</reference>
<evidence type="ECO:0000259" key="4">
    <source>
        <dbReference type="Pfam" id="PF25390"/>
    </source>
</evidence>
<dbReference type="SUPFAM" id="SSF50985">
    <property type="entry name" value="RCC1/BLIP-II"/>
    <property type="match status" value="2"/>
</dbReference>
<keyword evidence="5" id="KW-1185">Reference proteome</keyword>
<proteinExistence type="predicted"/>
<dbReference type="Proteomes" id="UP000887566">
    <property type="component" value="Unplaced"/>
</dbReference>
<dbReference type="InterPro" id="IPR051553">
    <property type="entry name" value="Ran_GTPase-activating"/>
</dbReference>
<name>A0A914W0V0_9BILA</name>
<evidence type="ECO:0000256" key="2">
    <source>
        <dbReference type="ARBA" id="ARBA00022737"/>
    </source>
</evidence>
<feature type="repeat" description="RCC1" evidence="3">
    <location>
        <begin position="691"/>
        <end position="743"/>
    </location>
</feature>
<feature type="repeat" description="RCC1" evidence="3">
    <location>
        <begin position="439"/>
        <end position="491"/>
    </location>
</feature>
<dbReference type="InterPro" id="IPR000408">
    <property type="entry name" value="Reg_chr_condens"/>
</dbReference>
<evidence type="ECO:0000256" key="1">
    <source>
        <dbReference type="ARBA" id="ARBA00022658"/>
    </source>
</evidence>
<evidence type="ECO:0000313" key="6">
    <source>
        <dbReference type="WBParaSite" id="PSAMB.scaffold27size109617.g576.t1"/>
    </source>
</evidence>
<feature type="repeat" description="RCC1" evidence="3">
    <location>
        <begin position="546"/>
        <end position="599"/>
    </location>
</feature>
<accession>A0A914W0V0</accession>